<feature type="transmembrane region" description="Helical" evidence="1">
    <location>
        <begin position="161"/>
        <end position="177"/>
    </location>
</feature>
<feature type="transmembrane region" description="Helical" evidence="1">
    <location>
        <begin position="340"/>
        <end position="358"/>
    </location>
</feature>
<keyword evidence="1" id="KW-1133">Transmembrane helix</keyword>
<accession>A0A5M8NWH9</accession>
<feature type="transmembrane region" description="Helical" evidence="1">
    <location>
        <begin position="12"/>
        <end position="32"/>
    </location>
</feature>
<feature type="transmembrane region" description="Helical" evidence="1">
    <location>
        <begin position="183"/>
        <end position="199"/>
    </location>
</feature>
<organism evidence="2 3">
    <name type="scientific">Candidatus Ordinivivax streblomastigis</name>
    <dbReference type="NCBI Taxonomy" id="2540710"/>
    <lineage>
        <taxon>Bacteria</taxon>
        <taxon>Pseudomonadati</taxon>
        <taxon>Bacteroidota</taxon>
        <taxon>Bacteroidia</taxon>
        <taxon>Bacteroidales</taxon>
        <taxon>Candidatus Ordinivivax</taxon>
    </lineage>
</organism>
<proteinExistence type="predicted"/>
<evidence type="ECO:0000313" key="2">
    <source>
        <dbReference type="EMBL" id="KAA6301030.1"/>
    </source>
</evidence>
<feature type="transmembrane region" description="Helical" evidence="1">
    <location>
        <begin position="112"/>
        <end position="132"/>
    </location>
</feature>
<evidence type="ECO:0000256" key="1">
    <source>
        <dbReference type="SAM" id="Phobius"/>
    </source>
</evidence>
<dbReference type="EMBL" id="SNRX01000032">
    <property type="protein sequence ID" value="KAA6301030.1"/>
    <property type="molecule type" value="Genomic_DNA"/>
</dbReference>
<dbReference type="AlphaFoldDB" id="A0A5M8NWH9"/>
<feature type="transmembrane region" description="Helical" evidence="1">
    <location>
        <begin position="138"/>
        <end position="154"/>
    </location>
</feature>
<keyword evidence="1" id="KW-0812">Transmembrane</keyword>
<evidence type="ECO:0000313" key="3">
    <source>
        <dbReference type="Proteomes" id="UP000324575"/>
    </source>
</evidence>
<comment type="caution">
    <text evidence="2">The sequence shown here is derived from an EMBL/GenBank/DDBJ whole genome shotgun (WGS) entry which is preliminary data.</text>
</comment>
<reference evidence="2 3" key="1">
    <citation type="submission" date="2019-03" db="EMBL/GenBank/DDBJ databases">
        <title>Single cell metagenomics reveals metabolic interactions within the superorganism composed of flagellate Streblomastix strix and complex community of Bacteroidetes bacteria on its surface.</title>
        <authorList>
            <person name="Treitli S.C."/>
            <person name="Kolisko M."/>
            <person name="Husnik F."/>
            <person name="Keeling P."/>
            <person name="Hampl V."/>
        </authorList>
    </citation>
    <scope>NUCLEOTIDE SEQUENCE [LARGE SCALE GENOMIC DNA]</scope>
    <source>
        <strain evidence="2">St1</strain>
    </source>
</reference>
<evidence type="ECO:0008006" key="4">
    <source>
        <dbReference type="Google" id="ProtNLM"/>
    </source>
</evidence>
<feature type="transmembrane region" description="Helical" evidence="1">
    <location>
        <begin position="206"/>
        <end position="230"/>
    </location>
</feature>
<protein>
    <recommendedName>
        <fullName evidence="4">Glycosyltransferase RgtA/B/C/D-like domain-containing protein</fullName>
    </recommendedName>
</protein>
<gene>
    <name evidence="2" type="ORF">EZS26_002811</name>
</gene>
<feature type="transmembrane region" description="Helical" evidence="1">
    <location>
        <begin position="294"/>
        <end position="310"/>
    </location>
</feature>
<dbReference type="PROSITE" id="PS51257">
    <property type="entry name" value="PROKAR_LIPOPROTEIN"/>
    <property type="match status" value="1"/>
</dbReference>
<dbReference type="Proteomes" id="UP000324575">
    <property type="component" value="Unassembled WGS sequence"/>
</dbReference>
<name>A0A5M8NWH9_9BACT</name>
<sequence>MSNFLKTNLPVYFIFLFACIFILLQSPLAPFAKSIPGIDSSVFIYTAQQILDGQMIYKDIVDHKGPFLYLINVIALFCFNGKWIGIWIFEIFSMFVACIMMYKTARMFAGKFVSVLAVITSILMIVPVLIGGNLTEEWALPYISIAMYIFLSYLKENKSLTTWRLFILSFTFVLTLMLRANLIAVWGGFGIALLIKWIVEKQYKEFIRCLSLMLFFVIISIVPFFLYFYLKGTLSDALYLVFQFNLFEYALISENSLTGMFKMSLLTFCNGISYFNFIPNLVIVYMFFTKKDQYAGVISAFILTIISCRLGQQHEHYFMIFIPLFVIPLAYLYNILKQCFWKKVFLWLCITFIFYNSANIYSQYANIRANHLKDEVYGLLTYSQMDTLTDIIWKNTKATDKILVKTNQSAIYLYSHRTSATRFPYAITNSSSLALKYYVKDIEETLPKMIIEANQWDEYDIQPILDAKYQPIQTDLKNINVWLLKE</sequence>
<feature type="transmembrane region" description="Helical" evidence="1">
    <location>
        <begin position="265"/>
        <end position="288"/>
    </location>
</feature>
<keyword evidence="1" id="KW-0472">Membrane</keyword>
<feature type="transmembrane region" description="Helical" evidence="1">
    <location>
        <begin position="67"/>
        <end position="100"/>
    </location>
</feature>
<feature type="transmembrane region" description="Helical" evidence="1">
    <location>
        <begin position="317"/>
        <end position="334"/>
    </location>
</feature>